<gene>
    <name evidence="2" type="ORF">F2Q68_00027885</name>
</gene>
<feature type="signal peptide" evidence="1">
    <location>
        <begin position="1"/>
        <end position="19"/>
    </location>
</feature>
<proteinExistence type="predicted"/>
<reference evidence="2" key="1">
    <citation type="submission" date="2019-12" db="EMBL/GenBank/DDBJ databases">
        <title>Genome sequencing and annotation of Brassica cretica.</title>
        <authorList>
            <person name="Studholme D.J."/>
            <person name="Sarris P.F."/>
        </authorList>
    </citation>
    <scope>NUCLEOTIDE SEQUENCE</scope>
    <source>
        <strain evidence="2">PFS-001/15</strain>
        <tissue evidence="2">Leaf</tissue>
    </source>
</reference>
<evidence type="ECO:0000313" key="2">
    <source>
        <dbReference type="EMBL" id="KAF2569381.1"/>
    </source>
</evidence>
<organism evidence="2 3">
    <name type="scientific">Brassica cretica</name>
    <name type="common">Mustard</name>
    <dbReference type="NCBI Taxonomy" id="69181"/>
    <lineage>
        <taxon>Eukaryota</taxon>
        <taxon>Viridiplantae</taxon>
        <taxon>Streptophyta</taxon>
        <taxon>Embryophyta</taxon>
        <taxon>Tracheophyta</taxon>
        <taxon>Spermatophyta</taxon>
        <taxon>Magnoliopsida</taxon>
        <taxon>eudicotyledons</taxon>
        <taxon>Gunneridae</taxon>
        <taxon>Pentapetalae</taxon>
        <taxon>rosids</taxon>
        <taxon>malvids</taxon>
        <taxon>Brassicales</taxon>
        <taxon>Brassicaceae</taxon>
        <taxon>Brassiceae</taxon>
        <taxon>Brassica</taxon>
    </lineage>
</organism>
<dbReference type="Proteomes" id="UP000712281">
    <property type="component" value="Unassembled WGS sequence"/>
</dbReference>
<sequence length="85" mass="9508">MSSLRLRFLLVHFLCCAFASSFITINPLVFGLAACRPDQIQALLQFKNEFESGGCNLSSYFTVSRAITQLVRSLSYTYQMAASLE</sequence>
<protein>
    <recommendedName>
        <fullName evidence="4">Secreted protein</fullName>
    </recommendedName>
</protein>
<name>A0A8S9IHL7_BRACR</name>
<evidence type="ECO:0000313" key="3">
    <source>
        <dbReference type="Proteomes" id="UP000712281"/>
    </source>
</evidence>
<evidence type="ECO:0000256" key="1">
    <source>
        <dbReference type="SAM" id="SignalP"/>
    </source>
</evidence>
<keyword evidence="1" id="KW-0732">Signal</keyword>
<dbReference type="AlphaFoldDB" id="A0A8S9IHL7"/>
<accession>A0A8S9IHL7</accession>
<dbReference type="PROSITE" id="PS51257">
    <property type="entry name" value="PROKAR_LIPOPROTEIN"/>
    <property type="match status" value="1"/>
</dbReference>
<feature type="chain" id="PRO_5035900083" description="Secreted protein" evidence="1">
    <location>
        <begin position="20"/>
        <end position="85"/>
    </location>
</feature>
<dbReference type="EMBL" id="QGKW02001911">
    <property type="protein sequence ID" value="KAF2569381.1"/>
    <property type="molecule type" value="Genomic_DNA"/>
</dbReference>
<comment type="caution">
    <text evidence="2">The sequence shown here is derived from an EMBL/GenBank/DDBJ whole genome shotgun (WGS) entry which is preliminary data.</text>
</comment>
<evidence type="ECO:0008006" key="4">
    <source>
        <dbReference type="Google" id="ProtNLM"/>
    </source>
</evidence>